<sequence>MEQYFSDPFCHCSVLLSVIDRSKGFCVMMLMMGEGGIKSPGENGPSPHTFKQL</sequence>
<proteinExistence type="predicted"/>
<name>A0A0E9WCR3_ANGAN</name>
<evidence type="ECO:0000313" key="1">
    <source>
        <dbReference type="EMBL" id="JAH87248.1"/>
    </source>
</evidence>
<protein>
    <submittedName>
        <fullName evidence="1">Uncharacterized protein</fullName>
    </submittedName>
</protein>
<dbReference type="AlphaFoldDB" id="A0A0E9WCR3"/>
<organism evidence="1">
    <name type="scientific">Anguilla anguilla</name>
    <name type="common">European freshwater eel</name>
    <name type="synonym">Muraena anguilla</name>
    <dbReference type="NCBI Taxonomy" id="7936"/>
    <lineage>
        <taxon>Eukaryota</taxon>
        <taxon>Metazoa</taxon>
        <taxon>Chordata</taxon>
        <taxon>Craniata</taxon>
        <taxon>Vertebrata</taxon>
        <taxon>Euteleostomi</taxon>
        <taxon>Actinopterygii</taxon>
        <taxon>Neopterygii</taxon>
        <taxon>Teleostei</taxon>
        <taxon>Anguilliformes</taxon>
        <taxon>Anguillidae</taxon>
        <taxon>Anguilla</taxon>
    </lineage>
</organism>
<reference evidence="1" key="1">
    <citation type="submission" date="2014-11" db="EMBL/GenBank/DDBJ databases">
        <authorList>
            <person name="Amaro Gonzalez C."/>
        </authorList>
    </citation>
    <scope>NUCLEOTIDE SEQUENCE</scope>
</reference>
<reference evidence="1" key="2">
    <citation type="journal article" date="2015" name="Fish Shellfish Immunol.">
        <title>Early steps in the European eel (Anguilla anguilla)-Vibrio vulnificus interaction in the gills: Role of the RtxA13 toxin.</title>
        <authorList>
            <person name="Callol A."/>
            <person name="Pajuelo D."/>
            <person name="Ebbesson L."/>
            <person name="Teles M."/>
            <person name="MacKenzie S."/>
            <person name="Amaro C."/>
        </authorList>
    </citation>
    <scope>NUCLEOTIDE SEQUENCE</scope>
</reference>
<accession>A0A0E9WCR3</accession>
<dbReference type="EMBL" id="GBXM01021329">
    <property type="protein sequence ID" value="JAH87248.1"/>
    <property type="molecule type" value="Transcribed_RNA"/>
</dbReference>